<evidence type="ECO:0000313" key="3">
    <source>
        <dbReference type="Proteomes" id="UP001217485"/>
    </source>
</evidence>
<dbReference type="SUPFAM" id="SSF52200">
    <property type="entry name" value="Toll/Interleukin receptor TIR domain"/>
    <property type="match status" value="1"/>
</dbReference>
<dbReference type="InterPro" id="IPR000157">
    <property type="entry name" value="TIR_dom"/>
</dbReference>
<feature type="domain" description="TIR" evidence="1">
    <location>
        <begin position="9"/>
        <end position="80"/>
    </location>
</feature>
<organism evidence="2 3">
    <name type="scientific">Sorangium atrum</name>
    <dbReference type="NCBI Taxonomy" id="2995308"/>
    <lineage>
        <taxon>Bacteria</taxon>
        <taxon>Pseudomonadati</taxon>
        <taxon>Myxococcota</taxon>
        <taxon>Polyangia</taxon>
        <taxon>Polyangiales</taxon>
        <taxon>Polyangiaceae</taxon>
        <taxon>Sorangium</taxon>
    </lineage>
</organism>
<name>A0ABT5C1I1_9BACT</name>
<dbReference type="EMBL" id="JAQNDK010000002">
    <property type="protein sequence ID" value="MDC0679538.1"/>
    <property type="molecule type" value="Genomic_DNA"/>
</dbReference>
<dbReference type="Gene3D" id="3.40.50.10140">
    <property type="entry name" value="Toll/interleukin-1 receptor homology (TIR) domain"/>
    <property type="match status" value="1"/>
</dbReference>
<proteinExistence type="predicted"/>
<dbReference type="InterPro" id="IPR035897">
    <property type="entry name" value="Toll_tir_struct_dom_sf"/>
</dbReference>
<evidence type="ECO:0000313" key="2">
    <source>
        <dbReference type="EMBL" id="MDC0679538.1"/>
    </source>
</evidence>
<dbReference type="Pfam" id="PF13676">
    <property type="entry name" value="TIR_2"/>
    <property type="match status" value="1"/>
</dbReference>
<keyword evidence="3" id="KW-1185">Reference proteome</keyword>
<dbReference type="RefSeq" id="WP_272096529.1">
    <property type="nucleotide sequence ID" value="NZ_JAQNDK010000002.1"/>
</dbReference>
<accession>A0ABT5C1I1</accession>
<comment type="caution">
    <text evidence="2">The sequence shown here is derived from an EMBL/GenBank/DDBJ whole genome shotgun (WGS) entry which is preliminary data.</text>
</comment>
<protein>
    <submittedName>
        <fullName evidence="2">TIR domain-containing protein</fullName>
    </submittedName>
</protein>
<dbReference type="Proteomes" id="UP001217485">
    <property type="component" value="Unassembled WGS sequence"/>
</dbReference>
<gene>
    <name evidence="2" type="ORF">POL72_17470</name>
</gene>
<reference evidence="2 3" key="1">
    <citation type="submission" date="2023-01" db="EMBL/GenBank/DDBJ databases">
        <title>Minimal conservation of predation-associated metabolite biosynthetic gene clusters underscores biosynthetic potential of Myxococcota including descriptions for ten novel species: Archangium lansinium sp. nov., Myxococcus landrumus sp. nov., Nannocystis bai.</title>
        <authorList>
            <person name="Ahearne A."/>
            <person name="Stevens C."/>
            <person name="Dowd S."/>
        </authorList>
    </citation>
    <scope>NUCLEOTIDE SEQUENCE [LARGE SCALE GENOMIC DNA]</scope>
    <source>
        <strain evidence="2 3">WIWO2</strain>
    </source>
</reference>
<sequence length="98" mass="10814">MGRARRLRVVISSSPEDTVLTSQLLAHLRALERSRSVDIWTDGDIPPGADARAAMEEALAAADVALLLVSASYLASGLMRLKLTRKGAEERERLRRMR</sequence>
<evidence type="ECO:0000259" key="1">
    <source>
        <dbReference type="Pfam" id="PF13676"/>
    </source>
</evidence>